<dbReference type="Proteomes" id="UP000219338">
    <property type="component" value="Unassembled WGS sequence"/>
</dbReference>
<organism evidence="1 2">
    <name type="scientific">Armillaria ostoyae</name>
    <name type="common">Armillaria root rot fungus</name>
    <dbReference type="NCBI Taxonomy" id="47428"/>
    <lineage>
        <taxon>Eukaryota</taxon>
        <taxon>Fungi</taxon>
        <taxon>Dikarya</taxon>
        <taxon>Basidiomycota</taxon>
        <taxon>Agaricomycotina</taxon>
        <taxon>Agaricomycetes</taxon>
        <taxon>Agaricomycetidae</taxon>
        <taxon>Agaricales</taxon>
        <taxon>Marasmiineae</taxon>
        <taxon>Physalacriaceae</taxon>
        <taxon>Armillaria</taxon>
    </lineage>
</organism>
<dbReference type="EMBL" id="FUEG01000004">
    <property type="protein sequence ID" value="SJL03111.1"/>
    <property type="molecule type" value="Genomic_DNA"/>
</dbReference>
<dbReference type="OrthoDB" id="2977329at2759"/>
<reference evidence="2" key="1">
    <citation type="journal article" date="2017" name="Nat. Ecol. Evol.">
        <title>Genome expansion and lineage-specific genetic innovations in the forest pathogenic fungi Armillaria.</title>
        <authorList>
            <person name="Sipos G."/>
            <person name="Prasanna A.N."/>
            <person name="Walter M.C."/>
            <person name="O'Connor E."/>
            <person name="Balint B."/>
            <person name="Krizsan K."/>
            <person name="Kiss B."/>
            <person name="Hess J."/>
            <person name="Varga T."/>
            <person name="Slot J."/>
            <person name="Riley R."/>
            <person name="Boka B."/>
            <person name="Rigling D."/>
            <person name="Barry K."/>
            <person name="Lee J."/>
            <person name="Mihaltcheva S."/>
            <person name="LaButti K."/>
            <person name="Lipzen A."/>
            <person name="Waldron R."/>
            <person name="Moloney N.M."/>
            <person name="Sperisen C."/>
            <person name="Kredics L."/>
            <person name="Vagvoelgyi C."/>
            <person name="Patrignani A."/>
            <person name="Fitzpatrick D."/>
            <person name="Nagy I."/>
            <person name="Doyle S."/>
            <person name="Anderson J.B."/>
            <person name="Grigoriev I.V."/>
            <person name="Gueldener U."/>
            <person name="Muensterkoetter M."/>
            <person name="Nagy L.G."/>
        </authorList>
    </citation>
    <scope>NUCLEOTIDE SEQUENCE [LARGE SCALE GENOMIC DNA]</scope>
    <source>
        <strain evidence="2">C18/9</strain>
    </source>
</reference>
<protein>
    <submittedName>
        <fullName evidence="1">Uncharacterized protein</fullName>
    </submittedName>
</protein>
<name>A0A284R309_ARMOS</name>
<sequence>MSLFLKLSSMGLVASNPLRRFKQKPKCNAHCPVLPQELIDYVLDQLYDDHQTLIVCLRVGRPFLARARVHIFSSVHVQLEPRRNTWKRFLRLFSSSSHLAPLVHTVHLQRNHQWPTECRFMSAKAVVRVLNSLINLEEIKLQGYGPKIFRKKESMEAPLFKYLFADNRIKKVHLHNCKFFRLEDLFAFLRGFPEMKDLWIDKEFKCPVSTSAFTNNLLGESGAIHLETLRVISDSKNPLGFLAQPKSPLSLKEVKALVVGTGSCVQYDVAANVAKLADGFQKLALLNIGVYEALVTHDIQLNPFPIHQLRFLTFGLNTDRMELAPLLGKWISLFNTIQSECALRKVTIIIFGFRMQQWPFHFVCDRVQWTRLDVSMTRWDSLREVCVNVKVHRPNEVIDVIEATCCELMKKNLLHILSTDNSPPTSYFVINEPQSSAQWSNDAVNVVTWEKGVQDDITHFDVELMRLSQDGVTYIAYNVEALPSSPKSLNIYLQDIPTGDDYFLLFLNSTLGVMHCLSSRFAIVNATDVTSSASASATLDSSIPTVTVSGSPNPTKGFVTTFASKASSIVFGITSGHKCGGAMVFAGAVVGAALVLW</sequence>
<accession>A0A284R309</accession>
<proteinExistence type="predicted"/>
<dbReference type="OMA" id="RARVHIF"/>
<keyword evidence="2" id="KW-1185">Reference proteome</keyword>
<gene>
    <name evidence="1" type="ORF">ARMOST_06457</name>
</gene>
<evidence type="ECO:0000313" key="1">
    <source>
        <dbReference type="EMBL" id="SJL03111.1"/>
    </source>
</evidence>
<dbReference type="AlphaFoldDB" id="A0A284R309"/>
<evidence type="ECO:0000313" key="2">
    <source>
        <dbReference type="Proteomes" id="UP000219338"/>
    </source>
</evidence>